<gene>
    <name evidence="1" type="ORF">EWM64_g6353</name>
</gene>
<dbReference type="EMBL" id="SFCI01000854">
    <property type="protein sequence ID" value="TFY77659.1"/>
    <property type="molecule type" value="Genomic_DNA"/>
</dbReference>
<evidence type="ECO:0000313" key="2">
    <source>
        <dbReference type="Proteomes" id="UP000298061"/>
    </source>
</evidence>
<dbReference type="Proteomes" id="UP000298061">
    <property type="component" value="Unassembled WGS sequence"/>
</dbReference>
<accession>A0A4Y9ZVW5</accession>
<dbReference type="AlphaFoldDB" id="A0A4Y9ZVW5"/>
<name>A0A4Y9ZVW5_9AGAM</name>
<sequence length="112" mass="12346">MSIALPTYNSAIDCYPAPPSSPPTSKDVSDAVIYAYKAEAKFDKGEISEATFVDVLEYQYKIVSASAKHDAFWRDVEHLIEMRYAGMAQRVATLAARVGKVTGKSESIPVRR</sequence>
<organism evidence="1 2">
    <name type="scientific">Hericium alpestre</name>
    <dbReference type="NCBI Taxonomy" id="135208"/>
    <lineage>
        <taxon>Eukaryota</taxon>
        <taxon>Fungi</taxon>
        <taxon>Dikarya</taxon>
        <taxon>Basidiomycota</taxon>
        <taxon>Agaricomycotina</taxon>
        <taxon>Agaricomycetes</taxon>
        <taxon>Russulales</taxon>
        <taxon>Hericiaceae</taxon>
        <taxon>Hericium</taxon>
    </lineage>
</organism>
<keyword evidence="2" id="KW-1185">Reference proteome</keyword>
<reference evidence="1 2" key="1">
    <citation type="submission" date="2019-02" db="EMBL/GenBank/DDBJ databases">
        <title>Genome sequencing of the rare red list fungi Hericium alpestre (H. flagellum).</title>
        <authorList>
            <person name="Buettner E."/>
            <person name="Kellner H."/>
        </authorList>
    </citation>
    <scope>NUCLEOTIDE SEQUENCE [LARGE SCALE GENOMIC DNA]</scope>
    <source>
        <strain evidence="1 2">DSM 108284</strain>
    </source>
</reference>
<evidence type="ECO:0000313" key="1">
    <source>
        <dbReference type="EMBL" id="TFY77659.1"/>
    </source>
</evidence>
<protein>
    <submittedName>
        <fullName evidence="1">Uncharacterized protein</fullName>
    </submittedName>
</protein>
<comment type="caution">
    <text evidence="1">The sequence shown here is derived from an EMBL/GenBank/DDBJ whole genome shotgun (WGS) entry which is preliminary data.</text>
</comment>
<proteinExistence type="predicted"/>